<evidence type="ECO:0000256" key="2">
    <source>
        <dbReference type="ARBA" id="ARBA00022475"/>
    </source>
</evidence>
<comment type="caution">
    <text evidence="11">The sequence shown here is derived from an EMBL/GenBank/DDBJ whole genome shotgun (WGS) entry which is preliminary data.</text>
</comment>
<keyword evidence="5" id="KW-0297">G-protein coupled receptor</keyword>
<evidence type="ECO:0000256" key="4">
    <source>
        <dbReference type="ARBA" id="ARBA00022989"/>
    </source>
</evidence>
<dbReference type="Proteomes" id="UP000663869">
    <property type="component" value="Unassembled WGS sequence"/>
</dbReference>
<evidence type="ECO:0000256" key="7">
    <source>
        <dbReference type="ARBA" id="ARBA00023170"/>
    </source>
</evidence>
<name>A0A817T041_9BILA</name>
<dbReference type="EMBL" id="CAJNYU010000001">
    <property type="protein sequence ID" value="CAF3307196.1"/>
    <property type="molecule type" value="Genomic_DNA"/>
</dbReference>
<organism evidence="11 12">
    <name type="scientific">Rotaria socialis</name>
    <dbReference type="NCBI Taxonomy" id="392032"/>
    <lineage>
        <taxon>Eukaryota</taxon>
        <taxon>Metazoa</taxon>
        <taxon>Spiralia</taxon>
        <taxon>Gnathifera</taxon>
        <taxon>Rotifera</taxon>
        <taxon>Eurotatoria</taxon>
        <taxon>Bdelloidea</taxon>
        <taxon>Philodinida</taxon>
        <taxon>Philodinidae</taxon>
        <taxon>Rotaria</taxon>
    </lineage>
</organism>
<feature type="transmembrane region" description="Helical" evidence="9">
    <location>
        <begin position="276"/>
        <end position="300"/>
    </location>
</feature>
<gene>
    <name evidence="11" type="ORF">FME351_LOCUS85</name>
</gene>
<dbReference type="GO" id="GO:0004930">
    <property type="term" value="F:G protein-coupled receptor activity"/>
    <property type="evidence" value="ECO:0007669"/>
    <property type="project" value="UniProtKB-KW"/>
</dbReference>
<keyword evidence="8" id="KW-0807">Transducer</keyword>
<feature type="transmembrane region" description="Helical" evidence="9">
    <location>
        <begin position="199"/>
        <end position="219"/>
    </location>
</feature>
<feature type="transmembrane region" description="Helical" evidence="9">
    <location>
        <begin position="139"/>
        <end position="160"/>
    </location>
</feature>
<dbReference type="GO" id="GO:0042277">
    <property type="term" value="F:peptide binding"/>
    <property type="evidence" value="ECO:0007669"/>
    <property type="project" value="TreeGrafter"/>
</dbReference>
<dbReference type="GO" id="GO:0043005">
    <property type="term" value="C:neuron projection"/>
    <property type="evidence" value="ECO:0007669"/>
    <property type="project" value="TreeGrafter"/>
</dbReference>
<protein>
    <recommendedName>
        <fullName evidence="10">G-protein coupled receptors family 1 profile domain-containing protein</fullName>
    </recommendedName>
</protein>
<keyword evidence="4 9" id="KW-1133">Transmembrane helix</keyword>
<proteinExistence type="predicted"/>
<sequence length="642" mass="75277">MNNQTNSTSLVSEEISFRISLIQRITTMSLLIAFAIPSLTCFLVIFYYFIQLRKKLLFDRINHHVILCILISDFLLITTELPFSLSYLSFGYMQSTKICLFWTFWDYYLQAATLFLTMYAAIERYLLVFHRQCIMKNKLFFHYIPLGFVCCYSFGIYLYFIPLFSCKPNYSYDLAAFVCGGPCYLNAFVQNIYDTIIDIMLPTCVLLVFNLLMIGRVIRYKRKVSPSTRVSNILKKSRRMILQLLAISLMTLLNWTPWIFIILVHDFYDPSFGEQFITIFLHYLPYFTSFASPFLALINLPEIREEFKKVMRQLMTTLHILNSTQLDLESSSMELIFLSGNYPNLYGLGLFDIQQETVLRLFTDEILLTNTIKNQMVSVAIGINTNEIRSSINNGNPLIFTHIFTIFNNLRYLSFGPSCLWYQRLSFNEFLTVASSTLLELHVCLSYFDDCLYLLDGRFNQLHTFCVDLKYILSSGLTISKELKKNIISHIPQLERFTFNIRSLIHYHNQIDLTSNKDIQYTLMDFKDDHIISCVDYSSVSEEGHCHIYSYPYRSKYYNNITNNFPGGLFQCVSKVSFFDERPFEHEFFLRIARSFPLLKKLTLINKKPQNNKGYRTSKNDNQALSIVNYRHLIQLHLTKAH</sequence>
<dbReference type="InterPro" id="IPR000276">
    <property type="entry name" value="GPCR_Rhodpsn"/>
</dbReference>
<dbReference type="GO" id="GO:0005886">
    <property type="term" value="C:plasma membrane"/>
    <property type="evidence" value="ECO:0007669"/>
    <property type="project" value="UniProtKB-SubCell"/>
</dbReference>
<evidence type="ECO:0000259" key="10">
    <source>
        <dbReference type="PROSITE" id="PS50262"/>
    </source>
</evidence>
<dbReference type="PANTHER" id="PTHR24229">
    <property type="entry name" value="NEUROPEPTIDES RECEPTOR"/>
    <property type="match status" value="1"/>
</dbReference>
<evidence type="ECO:0000256" key="1">
    <source>
        <dbReference type="ARBA" id="ARBA00004651"/>
    </source>
</evidence>
<evidence type="ECO:0000313" key="12">
    <source>
        <dbReference type="Proteomes" id="UP000663869"/>
    </source>
</evidence>
<evidence type="ECO:0000256" key="5">
    <source>
        <dbReference type="ARBA" id="ARBA00023040"/>
    </source>
</evidence>
<feature type="transmembrane region" description="Helical" evidence="9">
    <location>
        <begin position="240"/>
        <end position="264"/>
    </location>
</feature>
<keyword evidence="6 9" id="KW-0472">Membrane</keyword>
<comment type="subcellular location">
    <subcellularLocation>
        <location evidence="1">Cell membrane</location>
        <topology evidence="1">Multi-pass membrane protein</topology>
    </subcellularLocation>
</comment>
<evidence type="ECO:0000313" key="11">
    <source>
        <dbReference type="EMBL" id="CAF3307196.1"/>
    </source>
</evidence>
<dbReference type="InterPro" id="IPR017452">
    <property type="entry name" value="GPCR_Rhodpsn_7TM"/>
</dbReference>
<dbReference type="SUPFAM" id="SSF81321">
    <property type="entry name" value="Family A G protein-coupled receptor-like"/>
    <property type="match status" value="1"/>
</dbReference>
<keyword evidence="7" id="KW-0675">Receptor</keyword>
<feature type="transmembrane region" description="Helical" evidence="9">
    <location>
        <begin position="107"/>
        <end position="127"/>
    </location>
</feature>
<feature type="transmembrane region" description="Helical" evidence="9">
    <location>
        <begin position="62"/>
        <end position="87"/>
    </location>
</feature>
<keyword evidence="3 9" id="KW-0812">Transmembrane</keyword>
<evidence type="ECO:0000256" key="6">
    <source>
        <dbReference type="ARBA" id="ARBA00023136"/>
    </source>
</evidence>
<evidence type="ECO:0000256" key="9">
    <source>
        <dbReference type="SAM" id="Phobius"/>
    </source>
</evidence>
<feature type="domain" description="G-protein coupled receptors family 1 profile" evidence="10">
    <location>
        <begin position="40"/>
        <end position="296"/>
    </location>
</feature>
<dbReference type="Gene3D" id="1.20.1070.10">
    <property type="entry name" value="Rhodopsin 7-helix transmembrane proteins"/>
    <property type="match status" value="1"/>
</dbReference>
<accession>A0A817T041</accession>
<reference evidence="11" key="1">
    <citation type="submission" date="2021-02" db="EMBL/GenBank/DDBJ databases">
        <authorList>
            <person name="Nowell W R."/>
        </authorList>
    </citation>
    <scope>NUCLEOTIDE SEQUENCE</scope>
</reference>
<keyword evidence="2" id="KW-1003">Cell membrane</keyword>
<feature type="transmembrane region" description="Helical" evidence="9">
    <location>
        <begin position="30"/>
        <end position="50"/>
    </location>
</feature>
<dbReference type="PANTHER" id="PTHR24229:SF40">
    <property type="entry name" value="ALLATOSTATIN C RECEPTOR 1-RELATED"/>
    <property type="match status" value="1"/>
</dbReference>
<dbReference type="CDD" id="cd00637">
    <property type="entry name" value="7tm_classA_rhodopsin-like"/>
    <property type="match status" value="1"/>
</dbReference>
<dbReference type="Pfam" id="PF00001">
    <property type="entry name" value="7tm_1"/>
    <property type="match status" value="1"/>
</dbReference>
<evidence type="ECO:0000256" key="3">
    <source>
        <dbReference type="ARBA" id="ARBA00022692"/>
    </source>
</evidence>
<dbReference type="PROSITE" id="PS50262">
    <property type="entry name" value="G_PROTEIN_RECEP_F1_2"/>
    <property type="match status" value="1"/>
</dbReference>
<evidence type="ECO:0000256" key="8">
    <source>
        <dbReference type="ARBA" id="ARBA00023224"/>
    </source>
</evidence>
<dbReference type="AlphaFoldDB" id="A0A817T041"/>